<keyword evidence="4" id="KW-1185">Reference proteome</keyword>
<dbReference type="AlphaFoldDB" id="A0A4Q4KJR4"/>
<sequence length="436" mass="46774">MKKIISICLILVSTFSFSQDNQNLEVSKIESGSYPVYKMLERGYEKYIFELAKKQWPVEIFPEGDLIPKILIKKVGIVEEYYKADLPAFPAYYFGGNAEVCVTVIDKKIYYYTWSGKSGAEISYILTKEKVSTYNFEKEQLDEYRKTMKGQQSGARSERIENKAELAAKEAEENTLKGKSIKSISLKMVDAPKEIGHLSVVSIGVETTLTNGKVLKTKNLGGLTPYADFNIKSVGGDYAGGDFKVASDSRKIPNDKIELSVTSKYNSGVKGTFSYPINYMNNLHYQYQGFGGSFGRGGVHGKSVHGGHGKNGRSVNGTLEKQSVNGQNITKIVFRDAANGQVLTEAKVHVNNKVTLNVKGGNGGNGGKGHFSGDNGGNGGDGGNGGTVMLSGGGVNQLNIDIQNAGGNAGAGGAGNESYNKKGANGRRGSAGSIIK</sequence>
<evidence type="ECO:0000313" key="3">
    <source>
        <dbReference type="EMBL" id="RYM33445.1"/>
    </source>
</evidence>
<protein>
    <recommendedName>
        <fullName evidence="5">Collagen-like protein</fullName>
    </recommendedName>
</protein>
<feature type="region of interest" description="Disordered" evidence="1">
    <location>
        <begin position="409"/>
        <end position="436"/>
    </location>
</feature>
<evidence type="ECO:0000256" key="2">
    <source>
        <dbReference type="SAM" id="SignalP"/>
    </source>
</evidence>
<gene>
    <name evidence="3" type="ORF">ERX46_10920</name>
</gene>
<keyword evidence="2" id="KW-0732">Signal</keyword>
<dbReference type="OrthoDB" id="1418746at2"/>
<feature type="compositionally biased region" description="Gly residues" evidence="1">
    <location>
        <begin position="360"/>
        <end position="385"/>
    </location>
</feature>
<feature type="region of interest" description="Disordered" evidence="1">
    <location>
        <begin position="359"/>
        <end position="385"/>
    </location>
</feature>
<dbReference type="RefSeq" id="WP_130093905.1">
    <property type="nucleotide sequence ID" value="NZ_SETE01000004.1"/>
</dbReference>
<evidence type="ECO:0000313" key="4">
    <source>
        <dbReference type="Proteomes" id="UP000293952"/>
    </source>
</evidence>
<dbReference type="EMBL" id="SETE01000004">
    <property type="protein sequence ID" value="RYM33445.1"/>
    <property type="molecule type" value="Genomic_DNA"/>
</dbReference>
<accession>A0A4Q4KJR4</accession>
<evidence type="ECO:0008006" key="5">
    <source>
        <dbReference type="Google" id="ProtNLM"/>
    </source>
</evidence>
<proteinExistence type="predicted"/>
<comment type="caution">
    <text evidence="3">The sequence shown here is derived from an EMBL/GenBank/DDBJ whole genome shotgun (WGS) entry which is preliminary data.</text>
</comment>
<dbReference type="Proteomes" id="UP000293952">
    <property type="component" value="Unassembled WGS sequence"/>
</dbReference>
<name>A0A4Q4KJR4_9FLAO</name>
<reference evidence="3 4" key="1">
    <citation type="submission" date="2019-02" db="EMBL/GenBank/DDBJ databases">
        <title>Genome sequence of the sea-ice species Brumimicrobium glaciale.</title>
        <authorList>
            <person name="Bowman J.P."/>
        </authorList>
    </citation>
    <scope>NUCLEOTIDE SEQUENCE [LARGE SCALE GENOMIC DNA]</scope>
    <source>
        <strain evidence="3 4">IC156</strain>
    </source>
</reference>
<evidence type="ECO:0000256" key="1">
    <source>
        <dbReference type="SAM" id="MobiDB-lite"/>
    </source>
</evidence>
<feature type="chain" id="PRO_5020203142" description="Collagen-like protein" evidence="2">
    <location>
        <begin position="19"/>
        <end position="436"/>
    </location>
</feature>
<feature type="signal peptide" evidence="2">
    <location>
        <begin position="1"/>
        <end position="18"/>
    </location>
</feature>
<organism evidence="3 4">
    <name type="scientific">Brumimicrobium glaciale</name>
    <dbReference type="NCBI Taxonomy" id="200475"/>
    <lineage>
        <taxon>Bacteria</taxon>
        <taxon>Pseudomonadati</taxon>
        <taxon>Bacteroidota</taxon>
        <taxon>Flavobacteriia</taxon>
        <taxon>Flavobacteriales</taxon>
        <taxon>Crocinitomicaceae</taxon>
        <taxon>Brumimicrobium</taxon>
    </lineage>
</organism>